<sequence>MKIPEENCLEKRHAKTKDIALFRELFDSYFRTLTTYAYRFVCDWQTAEDITQDVFTSLWEKKENIDFDDPIKPYLYRAVYNRSINYLNSALTQKRIEGADTIDELINREILSYNQHDTLLLKEITDEINRFVDTLPPQCRTVYKLSREKNLRNKEIAAQMEISEKAVEKHISKALNEIRNHLVRLDILSILVCLIGNSSCH</sequence>
<reference evidence="7 10" key="2">
    <citation type="journal article" date="2019" name="Nat. Med.">
        <title>A library of human gut bacterial isolates paired with longitudinal multiomics data enables mechanistic microbiome research.</title>
        <authorList>
            <person name="Poyet M."/>
            <person name="Groussin M."/>
            <person name="Gibbons S.M."/>
            <person name="Avila-Pacheco J."/>
            <person name="Jiang X."/>
            <person name="Kearney S.M."/>
            <person name="Perrotta A.R."/>
            <person name="Berdy B."/>
            <person name="Zhao S."/>
            <person name="Lieberman T.D."/>
            <person name="Swanson P.K."/>
            <person name="Smith M."/>
            <person name="Roesemann S."/>
            <person name="Alexander J.E."/>
            <person name="Rich S.A."/>
            <person name="Livny J."/>
            <person name="Vlamakis H."/>
            <person name="Clish C."/>
            <person name="Bullock K."/>
            <person name="Deik A."/>
            <person name="Scott J."/>
            <person name="Pierce K.A."/>
            <person name="Xavier R.J."/>
            <person name="Alm E.J."/>
        </authorList>
    </citation>
    <scope>NUCLEOTIDE SEQUENCE [LARGE SCALE GENOMIC DNA]</scope>
    <source>
        <strain evidence="7 10">BIOML-A25</strain>
    </source>
</reference>
<evidence type="ECO:0000256" key="4">
    <source>
        <dbReference type="ARBA" id="ARBA00023163"/>
    </source>
</evidence>
<dbReference type="PANTHER" id="PTHR43133">
    <property type="entry name" value="RNA POLYMERASE ECF-TYPE SIGMA FACTO"/>
    <property type="match status" value="1"/>
</dbReference>
<name>A0A7K1HAR9_9BACT</name>
<evidence type="ECO:0000256" key="3">
    <source>
        <dbReference type="ARBA" id="ARBA00023082"/>
    </source>
</evidence>
<accession>A0A7K1HAR9</accession>
<dbReference type="Proteomes" id="UP000437446">
    <property type="component" value="Unassembled WGS sequence"/>
</dbReference>
<dbReference type="NCBIfam" id="TIGR02937">
    <property type="entry name" value="sigma70-ECF"/>
    <property type="match status" value="1"/>
</dbReference>
<keyword evidence="2" id="KW-0805">Transcription regulation</keyword>
<protein>
    <submittedName>
        <fullName evidence="7">RNA polymerase sigma-70 factor</fullName>
    </submittedName>
</protein>
<dbReference type="Pfam" id="PF08281">
    <property type="entry name" value="Sigma70_r4_2"/>
    <property type="match status" value="1"/>
</dbReference>
<dbReference type="InterPro" id="IPR013249">
    <property type="entry name" value="RNA_pol_sigma70_r4_t2"/>
</dbReference>
<dbReference type="Gene3D" id="1.10.10.10">
    <property type="entry name" value="Winged helix-like DNA-binding domain superfamily/Winged helix DNA-binding domain"/>
    <property type="match status" value="1"/>
</dbReference>
<dbReference type="SUPFAM" id="SSF88946">
    <property type="entry name" value="Sigma2 domain of RNA polymerase sigma factors"/>
    <property type="match status" value="1"/>
</dbReference>
<comment type="caution">
    <text evidence="7">The sequence shown here is derived from an EMBL/GenBank/DDBJ whole genome shotgun (WGS) entry which is preliminary data.</text>
</comment>
<dbReference type="GO" id="GO:0006352">
    <property type="term" value="P:DNA-templated transcription initiation"/>
    <property type="evidence" value="ECO:0007669"/>
    <property type="project" value="InterPro"/>
</dbReference>
<evidence type="ECO:0000313" key="8">
    <source>
        <dbReference type="EMBL" id="RGN51934.1"/>
    </source>
</evidence>
<keyword evidence="3" id="KW-0731">Sigma factor</keyword>
<dbReference type="PANTHER" id="PTHR43133:SF46">
    <property type="entry name" value="RNA POLYMERASE SIGMA-70 FACTOR ECF SUBFAMILY"/>
    <property type="match status" value="1"/>
</dbReference>
<evidence type="ECO:0000313" key="10">
    <source>
        <dbReference type="Proteomes" id="UP000437446"/>
    </source>
</evidence>
<keyword evidence="4" id="KW-0804">Transcription</keyword>
<evidence type="ECO:0000313" key="7">
    <source>
        <dbReference type="EMBL" id="MTU28295.1"/>
    </source>
</evidence>
<dbReference type="GO" id="GO:0003677">
    <property type="term" value="F:DNA binding"/>
    <property type="evidence" value="ECO:0007669"/>
    <property type="project" value="InterPro"/>
</dbReference>
<dbReference type="Pfam" id="PF04542">
    <property type="entry name" value="Sigma70_r2"/>
    <property type="match status" value="1"/>
</dbReference>
<evidence type="ECO:0000256" key="1">
    <source>
        <dbReference type="ARBA" id="ARBA00010641"/>
    </source>
</evidence>
<dbReference type="InterPro" id="IPR036388">
    <property type="entry name" value="WH-like_DNA-bd_sf"/>
</dbReference>
<dbReference type="InterPro" id="IPR014284">
    <property type="entry name" value="RNA_pol_sigma-70_dom"/>
</dbReference>
<dbReference type="EMBL" id="WNCR01000001">
    <property type="protein sequence ID" value="MTU28295.1"/>
    <property type="molecule type" value="Genomic_DNA"/>
</dbReference>
<dbReference type="EMBL" id="QSUP01000008">
    <property type="protein sequence ID" value="RGN51934.1"/>
    <property type="molecule type" value="Genomic_DNA"/>
</dbReference>
<evidence type="ECO:0000259" key="5">
    <source>
        <dbReference type="Pfam" id="PF04542"/>
    </source>
</evidence>
<dbReference type="SUPFAM" id="SSF88659">
    <property type="entry name" value="Sigma3 and sigma4 domains of RNA polymerase sigma factors"/>
    <property type="match status" value="1"/>
</dbReference>
<evidence type="ECO:0000313" key="9">
    <source>
        <dbReference type="Proteomes" id="UP000261088"/>
    </source>
</evidence>
<dbReference type="Proteomes" id="UP000261088">
    <property type="component" value="Unassembled WGS sequence"/>
</dbReference>
<dbReference type="GO" id="GO:0016987">
    <property type="term" value="F:sigma factor activity"/>
    <property type="evidence" value="ECO:0007669"/>
    <property type="project" value="UniProtKB-KW"/>
</dbReference>
<gene>
    <name evidence="8" type="ORF">DXB61_08630</name>
    <name evidence="7" type="ORF">GMD66_03470</name>
</gene>
<dbReference type="NCBIfam" id="TIGR02985">
    <property type="entry name" value="Sig70_bacteroi1"/>
    <property type="match status" value="1"/>
</dbReference>
<evidence type="ECO:0000259" key="6">
    <source>
        <dbReference type="Pfam" id="PF08281"/>
    </source>
</evidence>
<proteinExistence type="inferred from homology"/>
<comment type="similarity">
    <text evidence="1">Belongs to the sigma-70 factor family. ECF subfamily.</text>
</comment>
<feature type="domain" description="RNA polymerase sigma-70 region 2" evidence="5">
    <location>
        <begin position="25"/>
        <end position="89"/>
    </location>
</feature>
<organism evidence="7 10">
    <name type="scientific">Parabacteroides merdae</name>
    <dbReference type="NCBI Taxonomy" id="46503"/>
    <lineage>
        <taxon>Bacteria</taxon>
        <taxon>Pseudomonadati</taxon>
        <taxon>Bacteroidota</taxon>
        <taxon>Bacteroidia</taxon>
        <taxon>Bacteroidales</taxon>
        <taxon>Tannerellaceae</taxon>
        <taxon>Parabacteroides</taxon>
    </lineage>
</organism>
<dbReference type="InterPro" id="IPR039425">
    <property type="entry name" value="RNA_pol_sigma-70-like"/>
</dbReference>
<reference evidence="8 9" key="1">
    <citation type="submission" date="2018-08" db="EMBL/GenBank/DDBJ databases">
        <title>A genome reference for cultivated species of the human gut microbiota.</title>
        <authorList>
            <person name="Zou Y."/>
            <person name="Xue W."/>
            <person name="Luo G."/>
        </authorList>
    </citation>
    <scope>NUCLEOTIDE SEQUENCE [LARGE SCALE GENOMIC DNA]</scope>
    <source>
        <strain evidence="8 9">OM05-11AA</strain>
    </source>
</reference>
<dbReference type="InterPro" id="IPR007627">
    <property type="entry name" value="RNA_pol_sigma70_r2"/>
</dbReference>
<feature type="domain" description="RNA polymerase sigma factor 70 region 4 type 2" evidence="6">
    <location>
        <begin position="127"/>
        <end position="176"/>
    </location>
</feature>
<evidence type="ECO:0000256" key="2">
    <source>
        <dbReference type="ARBA" id="ARBA00023015"/>
    </source>
</evidence>
<dbReference type="InterPro" id="IPR014327">
    <property type="entry name" value="RNA_pol_sigma70_bacteroid"/>
</dbReference>
<dbReference type="Gene3D" id="1.10.1740.10">
    <property type="match status" value="1"/>
</dbReference>
<dbReference type="InterPro" id="IPR013324">
    <property type="entry name" value="RNA_pol_sigma_r3/r4-like"/>
</dbReference>
<dbReference type="RefSeq" id="WP_005644487.1">
    <property type="nucleotide sequence ID" value="NZ_CP072229.1"/>
</dbReference>
<dbReference type="AlphaFoldDB" id="A0A7K1HAR9"/>
<dbReference type="InterPro" id="IPR013325">
    <property type="entry name" value="RNA_pol_sigma_r2"/>
</dbReference>